<evidence type="ECO:0000313" key="3">
    <source>
        <dbReference type="Proteomes" id="UP001209854"/>
    </source>
</evidence>
<feature type="compositionally biased region" description="Basic and acidic residues" evidence="1">
    <location>
        <begin position="302"/>
        <end position="324"/>
    </location>
</feature>
<name>A0ABT3MTL4_9GAMM</name>
<feature type="region of interest" description="Disordered" evidence="1">
    <location>
        <begin position="298"/>
        <end position="353"/>
    </location>
</feature>
<feature type="region of interest" description="Disordered" evidence="1">
    <location>
        <begin position="1"/>
        <end position="39"/>
    </location>
</feature>
<accession>A0ABT3MTL4</accession>
<organism evidence="2 3">
    <name type="scientific">Endozoicomonas gorgoniicola</name>
    <dbReference type="NCBI Taxonomy" id="1234144"/>
    <lineage>
        <taxon>Bacteria</taxon>
        <taxon>Pseudomonadati</taxon>
        <taxon>Pseudomonadota</taxon>
        <taxon>Gammaproteobacteria</taxon>
        <taxon>Oceanospirillales</taxon>
        <taxon>Endozoicomonadaceae</taxon>
        <taxon>Endozoicomonas</taxon>
    </lineage>
</organism>
<reference evidence="2 3" key="1">
    <citation type="submission" date="2022-10" db="EMBL/GenBank/DDBJ databases">
        <title>High-quality genome sequences of two octocoral-associated bacteria, Endozoicomonas euniceicola EF212 and Endozoicomonas gorgoniicola PS125.</title>
        <authorList>
            <person name="Chiou Y.-J."/>
            <person name="Chen Y.-H."/>
        </authorList>
    </citation>
    <scope>NUCLEOTIDE SEQUENCE [LARGE SCALE GENOMIC DNA]</scope>
    <source>
        <strain evidence="2 3">PS125</strain>
    </source>
</reference>
<feature type="compositionally biased region" description="Polar residues" evidence="1">
    <location>
        <begin position="328"/>
        <end position="337"/>
    </location>
</feature>
<dbReference type="EMBL" id="JAPFCC010000001">
    <property type="protein sequence ID" value="MCW7552344.1"/>
    <property type="molecule type" value="Genomic_DNA"/>
</dbReference>
<dbReference type="RefSeq" id="WP_262567312.1">
    <property type="nucleotide sequence ID" value="NZ_JAPFCC010000001.1"/>
</dbReference>
<feature type="compositionally biased region" description="Polar residues" evidence="1">
    <location>
        <begin position="1"/>
        <end position="36"/>
    </location>
</feature>
<evidence type="ECO:0000313" key="2">
    <source>
        <dbReference type="EMBL" id="MCW7552344.1"/>
    </source>
</evidence>
<comment type="caution">
    <text evidence="2">The sequence shown here is derived from an EMBL/GenBank/DDBJ whole genome shotgun (WGS) entry which is preliminary data.</text>
</comment>
<protein>
    <submittedName>
        <fullName evidence="2">Uncharacterized protein</fullName>
    </submittedName>
</protein>
<keyword evidence="3" id="KW-1185">Reference proteome</keyword>
<proteinExistence type="predicted"/>
<gene>
    <name evidence="2" type="ORF">NX722_06725</name>
</gene>
<evidence type="ECO:0000256" key="1">
    <source>
        <dbReference type="SAM" id="MobiDB-lite"/>
    </source>
</evidence>
<dbReference type="Proteomes" id="UP001209854">
    <property type="component" value="Unassembled WGS sequence"/>
</dbReference>
<sequence>MQGCSGHSSNTPQGLTAATSPEWQEASGSGTTTHTPEINLKRSASDALASGTLETPPAKRLTSRTGTVRFADSCKAHDGGESITRQEFATAEHRIAELGLDDTIPHHGVAKACQDCLNSFSDPEDLMLLTLWAKDKQVDTSLIHNIEKKLATVLCSDFLLRDPTPCDYPQIQRLHESLNTCGVEQLDDDNKRCLENLRNTVMNDTKRKLNDLTKKYTYNPLFAVAKFYVTHYSPSTYNQIDQTGKTEREVHHELVQELTESLENYLTKLGRMIPANVMVSQFLEDNAPADSALEQSINQAKDNSETQKKQATEHRKNKTRKDYARFLNEQNVKNLSDQKAGLSSPKGARTDHY</sequence>